<dbReference type="Gene3D" id="3.40.50.410">
    <property type="entry name" value="von Willebrand factor, type A domain"/>
    <property type="match status" value="1"/>
</dbReference>
<dbReference type="Pfam" id="PF13519">
    <property type="entry name" value="VWA_2"/>
    <property type="match status" value="1"/>
</dbReference>
<dbReference type="Pfam" id="PF13768">
    <property type="entry name" value="VWA_3"/>
    <property type="match status" value="1"/>
</dbReference>
<accession>F5YN81</accession>
<gene>
    <name evidence="2" type="ordered locus">TREPR_0122</name>
</gene>
<sequence>MEEIMFPNKVKSLLLGLLLCIIPGVLFAEGFAESSSQQARSRYIANNGVILAPEDIFVDSYLASYNYGYPEPETDVGVNIYNTLNRPDSSSRNHLGREGIIQVGLQGKTWGFSELPPLNLVLVVDTSISMNEDNKLYWFKASMGNFIKKIRSVDSLSLVSFNNTARVAFEPTLMDSLQKRRLFLEAVDKLYPQGITNLEAGITLGYEQIIPNFRENSINQVLLFSDGDEFSTRLSMAKAHTGDIRISLMWNNRNDLDLYVVTPRGEVVNFKNPRDSSGGWMDVDRNMYGETERPMESIFWAENTAVFGNYRVYVQNYAINEPRDYPTPFQVEIKNGREYLYFEGAVSGSGRSSQTEVCSFEYTGADTLDQIYQLVELRKQQGVSISTLGLGSNFDEELLRTLAEYGQGASRSLPNIDVMNGVLNTDREFQRIMVTAAENLELELEFTPGIEILEVLGFQRRIEKNRVICRIPSLHQGDYKTLFVRYRIPPQNQGLQVAAVQVRNQQERKPIIVPEIGLYTDGNTTPDLPSGFNRVIVLTDQTNDFAARMLLHSRAVLNFAETIREVGNHYYNNAGDLTRLETALRLDHEASRILETTKRSLQYDNAYYPELGILAKYAELLNDRIGENRRSFMNESRSRMFYEDGGSFSRMTQ</sequence>
<dbReference type="InterPro" id="IPR002035">
    <property type="entry name" value="VWF_A"/>
</dbReference>
<organism evidence="2 3">
    <name type="scientific">Treponema primitia (strain ATCC BAA-887 / DSM 12427 / ZAS-2)</name>
    <dbReference type="NCBI Taxonomy" id="545694"/>
    <lineage>
        <taxon>Bacteria</taxon>
        <taxon>Pseudomonadati</taxon>
        <taxon>Spirochaetota</taxon>
        <taxon>Spirochaetia</taxon>
        <taxon>Spirochaetales</taxon>
        <taxon>Treponemataceae</taxon>
        <taxon>Treponema</taxon>
    </lineage>
</organism>
<dbReference type="InterPro" id="IPR051266">
    <property type="entry name" value="CLCR"/>
</dbReference>
<dbReference type="Proteomes" id="UP000009223">
    <property type="component" value="Chromosome"/>
</dbReference>
<dbReference type="EMBL" id="CP001843">
    <property type="protein sequence ID" value="AEF85285.1"/>
    <property type="molecule type" value="Genomic_DNA"/>
</dbReference>
<dbReference type="eggNOG" id="COG4676">
    <property type="taxonomic scope" value="Bacteria"/>
</dbReference>
<keyword evidence="3" id="KW-1185">Reference proteome</keyword>
<feature type="domain" description="VWFA" evidence="1">
    <location>
        <begin position="119"/>
        <end position="261"/>
    </location>
</feature>
<dbReference type="PANTHER" id="PTHR10579">
    <property type="entry name" value="CALCIUM-ACTIVATED CHLORIDE CHANNEL REGULATOR"/>
    <property type="match status" value="1"/>
</dbReference>
<dbReference type="SUPFAM" id="SSF53300">
    <property type="entry name" value="vWA-like"/>
    <property type="match status" value="1"/>
</dbReference>
<dbReference type="InterPro" id="IPR036465">
    <property type="entry name" value="vWFA_dom_sf"/>
</dbReference>
<dbReference type="eggNOG" id="COG2304">
    <property type="taxonomic scope" value="Bacteria"/>
</dbReference>
<name>F5YN81_TREPZ</name>
<dbReference type="SMART" id="SM00327">
    <property type="entry name" value="VWA"/>
    <property type="match status" value="1"/>
</dbReference>
<dbReference type="KEGG" id="tpi:TREPR_0122"/>
<dbReference type="PANTHER" id="PTHR10579:SF43">
    <property type="entry name" value="ZINC FINGER (C3HC4-TYPE RING FINGER) FAMILY PROTEIN"/>
    <property type="match status" value="1"/>
</dbReference>
<reference evidence="3" key="1">
    <citation type="submission" date="2009-12" db="EMBL/GenBank/DDBJ databases">
        <title>Complete sequence of Treponema primitia strain ZAS-2.</title>
        <authorList>
            <person name="Tetu S.G."/>
            <person name="Matson E."/>
            <person name="Ren Q."/>
            <person name="Seshadri R."/>
            <person name="Elbourne L."/>
            <person name="Hassan K.A."/>
            <person name="Durkin A."/>
            <person name="Radune D."/>
            <person name="Mohamoud Y."/>
            <person name="Shay R."/>
            <person name="Jin S."/>
            <person name="Zhang X."/>
            <person name="Lucey K."/>
            <person name="Ballor N.R."/>
            <person name="Ottesen E."/>
            <person name="Rosenthal R."/>
            <person name="Allen A."/>
            <person name="Leadbetter J.R."/>
            <person name="Paulsen I.T."/>
        </authorList>
    </citation>
    <scope>NUCLEOTIDE SEQUENCE [LARGE SCALE GENOMIC DNA]</scope>
    <source>
        <strain evidence="3">ATCC BAA-887 / DSM 12427 / ZAS-2</strain>
    </source>
</reference>
<evidence type="ECO:0000313" key="2">
    <source>
        <dbReference type="EMBL" id="AEF85285.1"/>
    </source>
</evidence>
<dbReference type="STRING" id="545694.TREPR_0122"/>
<evidence type="ECO:0000259" key="1">
    <source>
        <dbReference type="PROSITE" id="PS50234"/>
    </source>
</evidence>
<dbReference type="PROSITE" id="PS50234">
    <property type="entry name" value="VWFA"/>
    <property type="match status" value="1"/>
</dbReference>
<proteinExistence type="predicted"/>
<evidence type="ECO:0000313" key="3">
    <source>
        <dbReference type="Proteomes" id="UP000009223"/>
    </source>
</evidence>
<dbReference type="AlphaFoldDB" id="F5YN81"/>
<protein>
    <submittedName>
        <fullName evidence="2">von Willebrand factor type A domain protein</fullName>
    </submittedName>
</protein>
<reference evidence="2 3" key="2">
    <citation type="journal article" date="2011" name="ISME J.">
        <title>RNA-seq reveals cooperative metabolic interactions between two termite-gut spirochete species in co-culture.</title>
        <authorList>
            <person name="Rosenthal A.Z."/>
            <person name="Matson E.G."/>
            <person name="Eldar A."/>
            <person name="Leadbetter J.R."/>
        </authorList>
    </citation>
    <scope>NUCLEOTIDE SEQUENCE [LARGE SCALE GENOMIC DNA]</scope>
    <source>
        <strain evidence="3">ATCC BAA-887 / DSM 12427 / ZAS-2</strain>
    </source>
</reference>
<dbReference type="HOGENOM" id="CLU_435412_0_0_12"/>